<name>A0A3S4RSP7_MYCAU</name>
<dbReference type="OrthoDB" id="4434569at2"/>
<evidence type="ECO:0000313" key="3">
    <source>
        <dbReference type="Proteomes" id="UP000279306"/>
    </source>
</evidence>
<accession>A0A3S4RSP7</accession>
<sequence>MTARRGVSLFAVIGLVVTLLAVPPMAWGGPNNASVPNTDGVVLTSEALGMSPTIGFNSANSAQTVSIPAADGARPGALIGQIQSVSNITAGYLEFTRQDGSLITSVRLPDVSSGQVTVPVSVDLSTVEVRDHFARVVVVLRQTDGDSICGTPPNVTLSRLAVRFDTQPGRPRTLAQFFPSVLSEVDIFVDPSPYPSEAQAVLSLVSMLSVHYRALPIRFTVKPLPRRQEPTPARWDPMRRDIVVRGGGEPRVDLMNTPGSPYLVISGEGNRLVEQTALFRTELLALSQISTTAVDSVEQYDVRGGGTATFAQLGVTGRLSVLGQASIYVTPDTSMFGLANPGAIETHLIAHHTPVKQDEKATLTIQSTGRVVYSAELGPAGVVDARFTIPGDLGGSMAAWEFLVSYEPAPGACNPRTVPLTFDLDETSTISVVGGSVSMGGFGALPVGFAPTFQVALGESTPAFLSRASTVIAGIQRLTARQLRPELVDLPEAVTSGSGALIVAHSGQLVDNDLDSPITAGEEAEVSASFAPRNAVGLNLPQGLGSMQAFADRGRTVVLVTTTGDWQLVDEILGHVADLPRGWRDLTGDVVVKGPDGEPENLTIRSQGPALLIADAGTQWLPWALIGCAAVVIAALAMAASGIRRRRRAHQVPPSAPPQP</sequence>
<dbReference type="RefSeq" id="WP_126316484.1">
    <property type="nucleotide sequence ID" value="NZ_CVQQ01000010.1"/>
</dbReference>
<keyword evidence="1" id="KW-1133">Transmembrane helix</keyword>
<dbReference type="STRING" id="1791.GCA_001049355_03369"/>
<protein>
    <submittedName>
        <fullName evidence="2">Uncharacterized protein</fullName>
    </submittedName>
</protein>
<dbReference type="AlphaFoldDB" id="A0A3S4RSP7"/>
<reference evidence="2 3" key="1">
    <citation type="submission" date="2018-12" db="EMBL/GenBank/DDBJ databases">
        <authorList>
            <consortium name="Pathogen Informatics"/>
        </authorList>
    </citation>
    <scope>NUCLEOTIDE SEQUENCE [LARGE SCALE GENOMIC DNA]</scope>
    <source>
        <strain evidence="2 3">NCTC10437</strain>
    </source>
</reference>
<dbReference type="EMBL" id="LR134356">
    <property type="protein sequence ID" value="VEG51426.1"/>
    <property type="molecule type" value="Genomic_DNA"/>
</dbReference>
<dbReference type="KEGG" id="mauu:NCTC10437_00534"/>
<feature type="transmembrane region" description="Helical" evidence="1">
    <location>
        <begin position="620"/>
        <end position="640"/>
    </location>
</feature>
<keyword evidence="1" id="KW-0812">Transmembrane</keyword>
<evidence type="ECO:0000256" key="1">
    <source>
        <dbReference type="SAM" id="Phobius"/>
    </source>
</evidence>
<proteinExistence type="predicted"/>
<gene>
    <name evidence="2" type="ORF">NCTC10437_00534</name>
</gene>
<evidence type="ECO:0000313" key="2">
    <source>
        <dbReference type="EMBL" id="VEG51426.1"/>
    </source>
</evidence>
<organism evidence="2 3">
    <name type="scientific">Mycolicibacterium aurum</name>
    <name type="common">Mycobacterium aurum</name>
    <dbReference type="NCBI Taxonomy" id="1791"/>
    <lineage>
        <taxon>Bacteria</taxon>
        <taxon>Bacillati</taxon>
        <taxon>Actinomycetota</taxon>
        <taxon>Actinomycetes</taxon>
        <taxon>Mycobacteriales</taxon>
        <taxon>Mycobacteriaceae</taxon>
        <taxon>Mycolicibacterium</taxon>
    </lineage>
</organism>
<dbReference type="Proteomes" id="UP000279306">
    <property type="component" value="Chromosome"/>
</dbReference>
<keyword evidence="3" id="KW-1185">Reference proteome</keyword>
<keyword evidence="1" id="KW-0472">Membrane</keyword>